<evidence type="ECO:0000313" key="8">
    <source>
        <dbReference type="EMBL" id="GAA0736741.1"/>
    </source>
</evidence>
<dbReference type="PANTHER" id="PTHR30294">
    <property type="entry name" value="MEMBRANE COMPONENT OF ABC TRANSPORTER YHHJ-RELATED"/>
    <property type="match status" value="1"/>
</dbReference>
<dbReference type="Pfam" id="PF12698">
    <property type="entry name" value="ABC2_membrane_3"/>
    <property type="match status" value="1"/>
</dbReference>
<keyword evidence="9" id="KW-1185">Reference proteome</keyword>
<organism evidence="8 9">
    <name type="scientific">Clostridium oceanicum</name>
    <dbReference type="NCBI Taxonomy" id="1543"/>
    <lineage>
        <taxon>Bacteria</taxon>
        <taxon>Bacillati</taxon>
        <taxon>Bacillota</taxon>
        <taxon>Clostridia</taxon>
        <taxon>Eubacteriales</taxon>
        <taxon>Clostridiaceae</taxon>
        <taxon>Clostridium</taxon>
    </lineage>
</organism>
<dbReference type="Gene3D" id="3.40.1710.10">
    <property type="entry name" value="abc type-2 transporter like domain"/>
    <property type="match status" value="1"/>
</dbReference>
<feature type="transmembrane region" description="Helical" evidence="6">
    <location>
        <begin position="362"/>
        <end position="383"/>
    </location>
</feature>
<evidence type="ECO:0000256" key="3">
    <source>
        <dbReference type="ARBA" id="ARBA00022692"/>
    </source>
</evidence>
<feature type="transmembrane region" description="Helical" evidence="6">
    <location>
        <begin position="306"/>
        <end position="324"/>
    </location>
</feature>
<accession>A0ABP3UN98</accession>
<dbReference type="PANTHER" id="PTHR30294:SF29">
    <property type="entry name" value="MULTIDRUG ABC TRANSPORTER PERMEASE YBHS-RELATED"/>
    <property type="match status" value="1"/>
</dbReference>
<dbReference type="InterPro" id="IPR013525">
    <property type="entry name" value="ABC2_TM"/>
</dbReference>
<dbReference type="EMBL" id="BAAACG010000006">
    <property type="protein sequence ID" value="GAA0736741.1"/>
    <property type="molecule type" value="Genomic_DNA"/>
</dbReference>
<feature type="transmembrane region" description="Helical" evidence="6">
    <location>
        <begin position="229"/>
        <end position="254"/>
    </location>
</feature>
<keyword evidence="5 6" id="KW-0472">Membrane</keyword>
<evidence type="ECO:0000259" key="7">
    <source>
        <dbReference type="Pfam" id="PF12698"/>
    </source>
</evidence>
<protein>
    <submittedName>
        <fullName evidence="8">ABC transporter permease</fullName>
    </submittedName>
</protein>
<keyword evidence="3 6" id="KW-0812">Transmembrane</keyword>
<evidence type="ECO:0000256" key="2">
    <source>
        <dbReference type="ARBA" id="ARBA00022475"/>
    </source>
</evidence>
<proteinExistence type="predicted"/>
<evidence type="ECO:0000256" key="4">
    <source>
        <dbReference type="ARBA" id="ARBA00022989"/>
    </source>
</evidence>
<evidence type="ECO:0000256" key="1">
    <source>
        <dbReference type="ARBA" id="ARBA00004651"/>
    </source>
</evidence>
<feature type="domain" description="ABC-2 type transporter transmembrane" evidence="7">
    <location>
        <begin position="20"/>
        <end position="376"/>
    </location>
</feature>
<dbReference type="Proteomes" id="UP001501510">
    <property type="component" value="Unassembled WGS sequence"/>
</dbReference>
<evidence type="ECO:0000256" key="5">
    <source>
        <dbReference type="ARBA" id="ARBA00023136"/>
    </source>
</evidence>
<name>A0ABP3UN98_9CLOT</name>
<feature type="transmembrane region" description="Helical" evidence="6">
    <location>
        <begin position="23"/>
        <end position="41"/>
    </location>
</feature>
<comment type="subcellular location">
    <subcellularLocation>
        <location evidence="1">Cell membrane</location>
        <topology evidence="1">Multi-pass membrane protein</topology>
    </subcellularLocation>
</comment>
<feature type="transmembrane region" description="Helical" evidence="6">
    <location>
        <begin position="275"/>
        <end position="300"/>
    </location>
</feature>
<dbReference type="InterPro" id="IPR051449">
    <property type="entry name" value="ABC-2_transporter_component"/>
</dbReference>
<gene>
    <name evidence="8" type="ORF">GCM10008906_12190</name>
</gene>
<evidence type="ECO:0000313" key="9">
    <source>
        <dbReference type="Proteomes" id="UP001501510"/>
    </source>
</evidence>
<sequence length="392" mass="43723">MKNIVSVVLKKELIDLFRDKKTIILSILIPIILLPTMSFFIGKMTNSDKKSVQDNLKIAIEDKGNSSFSKFITSHKNVKVIDSKNPDKDIKEGDIYLKLTIPEGFDKNIAKESNEKIELKYDNSSSDAMTAVSVVKNYITEYSKQIVSKRLQKRNISQDILTPVNVTDNIIGDKEDGFGKMMGSMMIPLLLMIYSATSTIGAAVDLGAGEKERGTLEPLLTTKAGRSSLLIGKFLAITVMGMLMSLAYLIGIILTMKQPNGMFGEAGLNFGPATFVLIMILPVLYTMVFGAIQLAISIYARSFKEAQTYLSPISFIAIILIYMVMVKDAKNIPIVYFNIPLTNGVCLMKEFLAGIYNYTHIAITFGWIAFYIVLAIMFARYMFSKEEVIFRT</sequence>
<keyword evidence="4 6" id="KW-1133">Transmembrane helix</keyword>
<dbReference type="RefSeq" id="WP_343759881.1">
    <property type="nucleotide sequence ID" value="NZ_BAAACG010000006.1"/>
</dbReference>
<reference evidence="9" key="1">
    <citation type="journal article" date="2019" name="Int. J. Syst. Evol. Microbiol.">
        <title>The Global Catalogue of Microorganisms (GCM) 10K type strain sequencing project: providing services to taxonomists for standard genome sequencing and annotation.</title>
        <authorList>
            <consortium name="The Broad Institute Genomics Platform"/>
            <consortium name="The Broad Institute Genome Sequencing Center for Infectious Disease"/>
            <person name="Wu L."/>
            <person name="Ma J."/>
        </authorList>
    </citation>
    <scope>NUCLEOTIDE SEQUENCE [LARGE SCALE GENOMIC DNA]</scope>
    <source>
        <strain evidence="9">JCM 1407</strain>
    </source>
</reference>
<keyword evidence="2" id="KW-1003">Cell membrane</keyword>
<evidence type="ECO:0000256" key="6">
    <source>
        <dbReference type="SAM" id="Phobius"/>
    </source>
</evidence>
<comment type="caution">
    <text evidence="8">The sequence shown here is derived from an EMBL/GenBank/DDBJ whole genome shotgun (WGS) entry which is preliminary data.</text>
</comment>
<feature type="transmembrane region" description="Helical" evidence="6">
    <location>
        <begin position="189"/>
        <end position="209"/>
    </location>
</feature>